<proteinExistence type="predicted"/>
<comment type="caution">
    <text evidence="1">The sequence shown here is derived from an EMBL/GenBank/DDBJ whole genome shotgun (WGS) entry which is preliminary data.</text>
</comment>
<evidence type="ECO:0000313" key="2">
    <source>
        <dbReference type="Proteomes" id="UP000828941"/>
    </source>
</evidence>
<sequence>MATPPGNKTTLFQHQICVKDNRRANSHGLFFADDPFESVLPVTLCQIILAIAASRLLNFILRPLRTPLSICNILGGIVMGPSLFGRSKQIMGRLYPPRQAEFLATAAALSAVFFVFSSTLKMNISASLRAAKGSWRFGLIPFLASFWVISILFNLFGRDSFSGLDFDRSRVIMSFVLSLSSFPVVSQALSELNLLTSELGQIALSTSIINDITQWLILAGFSMTMSRNSKTSIEIFFSFWALLFFCVFVVRPAMIAVSRKTPPGKPVKESYIVTILVGVLAMAAITDSIGVNYLHGPLLLGAVMPNGPPLATTLVDRTEVIITQILLPLLYVFIGMHTDVSLITNWNEAFKLQVIIIASCLAKLLGCVLTSLTYKIDFKHGLMLGLILNIKGIVELIVFNRWRKLEIVKLPIFSQLVISSIVMTTILTPLIEILYKPHTRLHLLYDHQRQMRMIQNSPEDTELCIICCVHSEANVRSTMAFLEACNPRRASPICAYVVHLIELLGQSIPVCHRVDGRRRESVSDTNPIMRAFDNYARNTSGSVTIQPYINVAPYKNMHEAVCHLAEDNFVPFLLIPFHENEQTPGSLTATAIRGLNLNFQAYAPCTVGILVDRYSQLRMVRSDYLFHVGIFFIGGFDDREALALGSRMSERADMMVTLFRFVLYTKQIGFGKSESFENKEAHEEAEEEEEEAIIQRTLDECYIEEFKAKNIGNPKVGHHNILVENGEHVVEAIRALQGNYDLVMVGRKHEMEGLRDEEMLNFIENAELLGTFGDMLASVEFCSGMVPVLVTQCGVKQHNWASD</sequence>
<evidence type="ECO:0000313" key="1">
    <source>
        <dbReference type="EMBL" id="KAI4306885.1"/>
    </source>
</evidence>
<gene>
    <name evidence="1" type="ORF">L6164_030127</name>
</gene>
<reference evidence="1 2" key="1">
    <citation type="journal article" date="2022" name="DNA Res.">
        <title>Chromosomal-level genome assembly of the orchid tree Bauhinia variegata (Leguminosae; Cercidoideae) supports the allotetraploid origin hypothesis of Bauhinia.</title>
        <authorList>
            <person name="Zhong Y."/>
            <person name="Chen Y."/>
            <person name="Zheng D."/>
            <person name="Pang J."/>
            <person name="Liu Y."/>
            <person name="Luo S."/>
            <person name="Meng S."/>
            <person name="Qian L."/>
            <person name="Wei D."/>
            <person name="Dai S."/>
            <person name="Zhou R."/>
        </authorList>
    </citation>
    <scope>NUCLEOTIDE SEQUENCE [LARGE SCALE GENOMIC DNA]</scope>
    <source>
        <strain evidence="1">BV-YZ2020</strain>
    </source>
</reference>
<keyword evidence="2" id="KW-1185">Reference proteome</keyword>
<organism evidence="1 2">
    <name type="scientific">Bauhinia variegata</name>
    <name type="common">Purple orchid tree</name>
    <name type="synonym">Phanera variegata</name>
    <dbReference type="NCBI Taxonomy" id="167791"/>
    <lineage>
        <taxon>Eukaryota</taxon>
        <taxon>Viridiplantae</taxon>
        <taxon>Streptophyta</taxon>
        <taxon>Embryophyta</taxon>
        <taxon>Tracheophyta</taxon>
        <taxon>Spermatophyta</taxon>
        <taxon>Magnoliopsida</taxon>
        <taxon>eudicotyledons</taxon>
        <taxon>Gunneridae</taxon>
        <taxon>Pentapetalae</taxon>
        <taxon>rosids</taxon>
        <taxon>fabids</taxon>
        <taxon>Fabales</taxon>
        <taxon>Fabaceae</taxon>
        <taxon>Cercidoideae</taxon>
        <taxon>Cercideae</taxon>
        <taxon>Bauhiniinae</taxon>
        <taxon>Bauhinia</taxon>
    </lineage>
</organism>
<dbReference type="Proteomes" id="UP000828941">
    <property type="component" value="Chromosome 12"/>
</dbReference>
<accession>A0ACB9LBG5</accession>
<dbReference type="EMBL" id="CM039437">
    <property type="protein sequence ID" value="KAI4306885.1"/>
    <property type="molecule type" value="Genomic_DNA"/>
</dbReference>
<name>A0ACB9LBG5_BAUVA</name>
<protein>
    <submittedName>
        <fullName evidence="1">Uncharacterized protein</fullName>
    </submittedName>
</protein>